<protein>
    <submittedName>
        <fullName evidence="3">Uncharacterized protein</fullName>
    </submittedName>
</protein>
<feature type="compositionally biased region" description="Low complexity" evidence="2">
    <location>
        <begin position="568"/>
        <end position="585"/>
    </location>
</feature>
<feature type="compositionally biased region" description="Polar residues" evidence="2">
    <location>
        <begin position="586"/>
        <end position="598"/>
    </location>
</feature>
<feature type="region of interest" description="Disordered" evidence="2">
    <location>
        <begin position="458"/>
        <end position="551"/>
    </location>
</feature>
<feature type="compositionally biased region" description="Basic and acidic residues" evidence="2">
    <location>
        <begin position="623"/>
        <end position="638"/>
    </location>
</feature>
<gene>
    <name evidence="3" type="ORF">BD626DRAFT_484015</name>
</gene>
<name>A0A550CPW9_9AGAR</name>
<accession>A0A550CPW9</accession>
<evidence type="ECO:0000256" key="2">
    <source>
        <dbReference type="SAM" id="MobiDB-lite"/>
    </source>
</evidence>
<keyword evidence="4" id="KW-1185">Reference proteome</keyword>
<feature type="compositionally biased region" description="Low complexity" evidence="2">
    <location>
        <begin position="468"/>
        <end position="496"/>
    </location>
</feature>
<evidence type="ECO:0000313" key="3">
    <source>
        <dbReference type="EMBL" id="TRM66846.1"/>
    </source>
</evidence>
<comment type="caution">
    <text evidence="3">The sequence shown here is derived from an EMBL/GenBank/DDBJ whole genome shotgun (WGS) entry which is preliminary data.</text>
</comment>
<feature type="region of interest" description="Disordered" evidence="2">
    <location>
        <begin position="1"/>
        <end position="376"/>
    </location>
</feature>
<dbReference type="EMBL" id="VDMD01000003">
    <property type="protein sequence ID" value="TRM66846.1"/>
    <property type="molecule type" value="Genomic_DNA"/>
</dbReference>
<organism evidence="3 4">
    <name type="scientific">Schizophyllum amplum</name>
    <dbReference type="NCBI Taxonomy" id="97359"/>
    <lineage>
        <taxon>Eukaryota</taxon>
        <taxon>Fungi</taxon>
        <taxon>Dikarya</taxon>
        <taxon>Basidiomycota</taxon>
        <taxon>Agaricomycotina</taxon>
        <taxon>Agaricomycetes</taxon>
        <taxon>Agaricomycetidae</taxon>
        <taxon>Agaricales</taxon>
        <taxon>Schizophyllaceae</taxon>
        <taxon>Schizophyllum</taxon>
    </lineage>
</organism>
<feature type="compositionally biased region" description="Basic residues" evidence="2">
    <location>
        <begin position="116"/>
        <end position="133"/>
    </location>
</feature>
<feature type="compositionally biased region" description="Low complexity" evidence="2">
    <location>
        <begin position="319"/>
        <end position="338"/>
    </location>
</feature>
<dbReference type="OrthoDB" id="2804750at2759"/>
<feature type="region of interest" description="Disordered" evidence="2">
    <location>
        <begin position="566"/>
        <end position="676"/>
    </location>
</feature>
<feature type="compositionally biased region" description="Low complexity" evidence="2">
    <location>
        <begin position="647"/>
        <end position="658"/>
    </location>
</feature>
<feature type="compositionally biased region" description="Polar residues" evidence="2">
    <location>
        <begin position="33"/>
        <end position="46"/>
    </location>
</feature>
<keyword evidence="1" id="KW-0175">Coiled coil</keyword>
<dbReference type="Proteomes" id="UP000320762">
    <property type="component" value="Unassembled WGS sequence"/>
</dbReference>
<feature type="coiled-coil region" evidence="1">
    <location>
        <begin position="398"/>
        <end position="450"/>
    </location>
</feature>
<reference evidence="3 4" key="1">
    <citation type="journal article" date="2019" name="New Phytol.">
        <title>Comparative genomics reveals unique wood-decay strategies and fruiting body development in the Schizophyllaceae.</title>
        <authorList>
            <person name="Almasi E."/>
            <person name="Sahu N."/>
            <person name="Krizsan K."/>
            <person name="Balint B."/>
            <person name="Kovacs G.M."/>
            <person name="Kiss B."/>
            <person name="Cseklye J."/>
            <person name="Drula E."/>
            <person name="Henrissat B."/>
            <person name="Nagy I."/>
            <person name="Chovatia M."/>
            <person name="Adam C."/>
            <person name="LaButti K."/>
            <person name="Lipzen A."/>
            <person name="Riley R."/>
            <person name="Grigoriev I.V."/>
            <person name="Nagy L.G."/>
        </authorList>
    </citation>
    <scope>NUCLEOTIDE SEQUENCE [LARGE SCALE GENOMIC DNA]</scope>
    <source>
        <strain evidence="3 4">NL-1724</strain>
    </source>
</reference>
<proteinExistence type="predicted"/>
<dbReference type="AlphaFoldDB" id="A0A550CPW9"/>
<feature type="compositionally biased region" description="Low complexity" evidence="2">
    <location>
        <begin position="251"/>
        <end position="260"/>
    </location>
</feature>
<feature type="compositionally biased region" description="Polar residues" evidence="2">
    <location>
        <begin position="339"/>
        <end position="349"/>
    </location>
</feature>
<feature type="compositionally biased region" description="Polar residues" evidence="2">
    <location>
        <begin position="1"/>
        <end position="10"/>
    </location>
</feature>
<feature type="compositionally biased region" description="Low complexity" evidence="2">
    <location>
        <begin position="350"/>
        <end position="360"/>
    </location>
</feature>
<sequence>MSRLAPSSSVKALRTKASAGSVDNHQAARDSQDNSLAVPSGVQSEWSTKRSRIPSFFARSRKKSMGEAVSDTDSHLPSAGATRDVGAISEGRPSVATNASTRSLHNTHPDDQAPSHSRRILHLLSTKRTHRKDKPASNEFPPDLPSVKPSQEKAPQPSITVSLSPDNLHEYRDLFTRASAEESYPTPTPSPSTTSRSDFHVSDDDSVTPRQSNDIPSRRGTLAEPRSRSSPAKRRLRPCDAGDYSDSGVESSPATPSFSRSSRELDGYKRRTWGSALSDDEKGSVTGSRSRQRVNSALTLPRSTPPPNMPLPAPPPASGPSSFSSPRSSSSSNTTNSSGRVRTNTMASIPSSTLSPSTPSTSPPSSPLSPQFTMRPLLLSHDQPSFEKDGLDIDSASVAELREALHKQNRRYDELVNHLRQVIDTHTAEKATLEKRVTSLTREVARKDKEIKGLTWVIVNGGGPSSKSASTSTQPDSPSTSAPRSPSPTSLSSKTSRASRLRVRREDNDSGAESYATSGTESRVDSAWDGPSGASGAESSTSISHRSKTYRKPRDFLHSAVNSGLPLARSASTASARTNRSAPRAESTTSSSAAQPLTSIPEGGSGRSSIPHRLSSSRVGLSTKDREREREKEKEKARQARVSQRLAATPTPASAYAANLRPGRSPSIAQVLDRDK</sequence>
<feature type="compositionally biased region" description="Polar residues" evidence="2">
    <location>
        <begin position="95"/>
        <end position="106"/>
    </location>
</feature>
<feature type="compositionally biased region" description="Pro residues" evidence="2">
    <location>
        <begin position="303"/>
        <end position="318"/>
    </location>
</feature>
<feature type="compositionally biased region" description="Polar residues" evidence="2">
    <location>
        <begin position="285"/>
        <end position="302"/>
    </location>
</feature>
<evidence type="ECO:0000313" key="4">
    <source>
        <dbReference type="Proteomes" id="UP000320762"/>
    </source>
</evidence>
<evidence type="ECO:0000256" key="1">
    <source>
        <dbReference type="SAM" id="Coils"/>
    </source>
</evidence>